<sequence length="174" mass="19121">MISHPENHHQCAGSMSNSILATFQIEFEARRKYLTVAINSKPVCLQFDKASDISIISMRTWQWIGRPPMITSDKKAMNVSGGFLGSRSTRPSPAKSNHLTTNLMSTPPLPAKVLEKKEEEPEQKAPATSERRQTPGRSTHSSARKRRGVPTKSPSSSPTTAANSPDHSTRDLNA</sequence>
<feature type="compositionally biased region" description="Basic and acidic residues" evidence="1">
    <location>
        <begin position="113"/>
        <end position="133"/>
    </location>
</feature>
<feature type="compositionally biased region" description="Polar residues" evidence="1">
    <location>
        <begin position="86"/>
        <end position="105"/>
    </location>
</feature>
<feature type="region of interest" description="Disordered" evidence="1">
    <location>
        <begin position="80"/>
        <end position="174"/>
    </location>
</feature>
<dbReference type="SUPFAM" id="SSF50630">
    <property type="entry name" value="Acid proteases"/>
    <property type="match status" value="1"/>
</dbReference>
<dbReference type="OrthoDB" id="6284779at2759"/>
<name>A0A3P7PKD2_DIBLA</name>
<protein>
    <submittedName>
        <fullName evidence="2">Uncharacterized protein</fullName>
    </submittedName>
</protein>
<feature type="non-terminal residue" evidence="2">
    <location>
        <position position="174"/>
    </location>
</feature>
<dbReference type="Proteomes" id="UP000281553">
    <property type="component" value="Unassembled WGS sequence"/>
</dbReference>
<accession>A0A3P7PKD2</accession>
<dbReference type="AlphaFoldDB" id="A0A3P7PKD2"/>
<proteinExistence type="predicted"/>
<reference evidence="2 3" key="1">
    <citation type="submission" date="2018-11" db="EMBL/GenBank/DDBJ databases">
        <authorList>
            <consortium name="Pathogen Informatics"/>
        </authorList>
    </citation>
    <scope>NUCLEOTIDE SEQUENCE [LARGE SCALE GENOMIC DNA]</scope>
</reference>
<gene>
    <name evidence="2" type="ORF">DILT_LOCUS19538</name>
</gene>
<dbReference type="InterPro" id="IPR021109">
    <property type="entry name" value="Peptidase_aspartic_dom_sf"/>
</dbReference>
<feature type="compositionally biased region" description="Low complexity" evidence="1">
    <location>
        <begin position="150"/>
        <end position="165"/>
    </location>
</feature>
<dbReference type="EMBL" id="UYRU01115063">
    <property type="protein sequence ID" value="VDN45177.1"/>
    <property type="molecule type" value="Genomic_DNA"/>
</dbReference>
<evidence type="ECO:0000313" key="2">
    <source>
        <dbReference type="EMBL" id="VDN45177.1"/>
    </source>
</evidence>
<evidence type="ECO:0000313" key="3">
    <source>
        <dbReference type="Proteomes" id="UP000281553"/>
    </source>
</evidence>
<keyword evidence="3" id="KW-1185">Reference proteome</keyword>
<organism evidence="2 3">
    <name type="scientific">Dibothriocephalus latus</name>
    <name type="common">Fish tapeworm</name>
    <name type="synonym">Diphyllobothrium latum</name>
    <dbReference type="NCBI Taxonomy" id="60516"/>
    <lineage>
        <taxon>Eukaryota</taxon>
        <taxon>Metazoa</taxon>
        <taxon>Spiralia</taxon>
        <taxon>Lophotrochozoa</taxon>
        <taxon>Platyhelminthes</taxon>
        <taxon>Cestoda</taxon>
        <taxon>Eucestoda</taxon>
        <taxon>Diphyllobothriidea</taxon>
        <taxon>Diphyllobothriidae</taxon>
        <taxon>Dibothriocephalus</taxon>
    </lineage>
</organism>
<evidence type="ECO:0000256" key="1">
    <source>
        <dbReference type="SAM" id="MobiDB-lite"/>
    </source>
</evidence>